<dbReference type="RefSeq" id="WP_063491934.1">
    <property type="nucleotide sequence ID" value="NZ_CP016340.1"/>
</dbReference>
<dbReference type="InterPro" id="IPR038726">
    <property type="entry name" value="PDDEXK_AddAB-type"/>
</dbReference>
<evidence type="ECO:0000313" key="2">
    <source>
        <dbReference type="EMBL" id="SAI70505.1"/>
    </source>
</evidence>
<keyword evidence="2" id="KW-0547">Nucleotide-binding</keyword>
<dbReference type="EMBL" id="LT546645">
    <property type="protein sequence ID" value="SAI70505.1"/>
    <property type="molecule type" value="Genomic_DNA"/>
</dbReference>
<dbReference type="GO" id="GO:0004386">
    <property type="term" value="F:helicase activity"/>
    <property type="evidence" value="ECO:0007669"/>
    <property type="project" value="UniProtKB-KW"/>
</dbReference>
<dbReference type="Proteomes" id="UP000076825">
    <property type="component" value="Chromosome 1"/>
</dbReference>
<proteinExistence type="predicted"/>
<protein>
    <submittedName>
        <fullName evidence="2">Inactivated superfamily I helicase</fullName>
    </submittedName>
</protein>
<keyword evidence="2" id="KW-0067">ATP-binding</keyword>
<dbReference type="Pfam" id="PF12705">
    <property type="entry name" value="PDDEXK_1"/>
    <property type="match status" value="1"/>
</dbReference>
<dbReference type="OrthoDB" id="9761147at2"/>
<dbReference type="STRING" id="123899.SAMEA3906487_02239"/>
<keyword evidence="2" id="KW-0378">Hydrolase</keyword>
<dbReference type="NCBIfam" id="TIGR03623">
    <property type="entry name" value="probable DNA repair protein"/>
    <property type="match status" value="1"/>
</dbReference>
<dbReference type="InterPro" id="IPR019925">
    <property type="entry name" value="DNA_repair_protein_predicted"/>
</dbReference>
<dbReference type="InterPro" id="IPR011604">
    <property type="entry name" value="PDDEXK-like_dom_sf"/>
</dbReference>
<dbReference type="PATRIC" id="fig|123899.6.peg.2228"/>
<feature type="domain" description="PD-(D/E)XK endonuclease-like" evidence="1">
    <location>
        <begin position="612"/>
        <end position="862"/>
    </location>
</feature>
<dbReference type="SUPFAM" id="SSF52540">
    <property type="entry name" value="P-loop containing nucleoside triphosphate hydrolases"/>
    <property type="match status" value="1"/>
</dbReference>
<dbReference type="KEGG" id="btrm:SAMEA390648702239"/>
<keyword evidence="2" id="KW-0347">Helicase</keyword>
<sequence length="887" mass="96589">MPDTVLSDLPACDVQALAELPCAGTLILTVNNRLARRLTLELAARLRAQRQVSELPRIVPLSAWLAAAADELAFEVDADLPAFRLGGFAAQLVWREAIAHEEADRALLDIDQAARLAMDADMLCDEWRLDIPEAAQTDEYRGFARWRARYRAMLAKLDADDANQGYLRVLRALRGGELAAPERIVLAGFGEVSPRFARLLAAFEDGGAQLRVWRETRAEPAEPVRVLSADHAQEWRAAAAWAAQRLRANPAGRYAIVSAQLENEAPFARRVLSQALQGGQGQADLPFNVAVGRPLLEWPALRAALAWLQALADMARSGSVAAATFGAALLAGHCAGDRSERHAAIDVRWRRQGKIRISEPEWKKRLEFCPRLAQGWEAALAVWQAAPSRAPCDIWAGHVREALIALGFPGEQALDSVGYQVMGALGELLGDFAALAPAAGPLDGHGAVRLLTSAARAGSFQPQRDPLARLDVLGLLEAEGGSWDGVWMLGLTDEVLPASPRPNPLLPLAVLRQAGAPRATPEREREWAETMFEALRACAPEMIVSCAAHEGERELRPSPLIAAAPLRQACAPQDEAVEPLPLQSLVDEQGPPLAAQGASTGGLDVLDTQARNPQWAFVRHRLGARELAPYAVAASQNVRGQFLHRALELAWRMLPDQEALHLAMQEQRLPALLGQAVAQAADEELKAYAPAVRGLECARAEAVLARWMQLEAQRPPFAIEQLEADQRWQRGALALKLRLDRIDRLGDGRTVILDYKTGAAQARPEADWSRPRPINLQLPFYASVLSGQDGGEGVAGLLLVQIHARNVAAQGLADEDLGLEGVKLAADSETFGARSWPEILQGWRQAIENLADEYARGEAANRAWGRDDLQYCDALPFLRLHLDDEDA</sequence>
<reference evidence="2 3" key="1">
    <citation type="submission" date="2016-04" db="EMBL/GenBank/DDBJ databases">
        <authorList>
            <consortium name="Pathogen Informatics"/>
        </authorList>
    </citation>
    <scope>NUCLEOTIDE SEQUENCE [LARGE SCALE GENOMIC DNA]</scope>
    <source>
        <strain evidence="2 3">H044680328</strain>
    </source>
</reference>
<dbReference type="Gene3D" id="3.90.320.10">
    <property type="match status" value="1"/>
</dbReference>
<evidence type="ECO:0000313" key="3">
    <source>
        <dbReference type="Proteomes" id="UP000076825"/>
    </source>
</evidence>
<evidence type="ECO:0000259" key="1">
    <source>
        <dbReference type="Pfam" id="PF12705"/>
    </source>
</evidence>
<dbReference type="InterPro" id="IPR027417">
    <property type="entry name" value="P-loop_NTPase"/>
</dbReference>
<dbReference type="AlphaFoldDB" id="A0A157NQI4"/>
<name>A0A157NQI4_9BORD</name>
<gene>
    <name evidence="2" type="ORF">SAMEA3906487_02239</name>
</gene>
<keyword evidence="3" id="KW-1185">Reference proteome</keyword>
<dbReference type="eggNOG" id="COG2887">
    <property type="taxonomic scope" value="Bacteria"/>
</dbReference>
<accession>A0A157NQI4</accession>
<organism evidence="2 3">
    <name type="scientific">Bordetella trematum</name>
    <dbReference type="NCBI Taxonomy" id="123899"/>
    <lineage>
        <taxon>Bacteria</taxon>
        <taxon>Pseudomonadati</taxon>
        <taxon>Pseudomonadota</taxon>
        <taxon>Betaproteobacteria</taxon>
        <taxon>Burkholderiales</taxon>
        <taxon>Alcaligenaceae</taxon>
        <taxon>Bordetella</taxon>
    </lineage>
</organism>
<dbReference type="GeneID" id="56590488"/>